<evidence type="ECO:0000256" key="1">
    <source>
        <dbReference type="SAM" id="SignalP"/>
    </source>
</evidence>
<proteinExistence type="predicted"/>
<dbReference type="RefSeq" id="WP_157586037.1">
    <property type="nucleotide sequence ID" value="NZ_WPIN01000005.1"/>
</dbReference>
<gene>
    <name evidence="2" type="ORF">GO755_15230</name>
</gene>
<feature type="chain" id="PRO_5029558371" description="DUF4369 domain-containing protein" evidence="1">
    <location>
        <begin position="19"/>
        <end position="217"/>
    </location>
</feature>
<organism evidence="2 3">
    <name type="scientific">Spirosoma arboris</name>
    <dbReference type="NCBI Taxonomy" id="2682092"/>
    <lineage>
        <taxon>Bacteria</taxon>
        <taxon>Pseudomonadati</taxon>
        <taxon>Bacteroidota</taxon>
        <taxon>Cytophagia</taxon>
        <taxon>Cytophagales</taxon>
        <taxon>Cytophagaceae</taxon>
        <taxon>Spirosoma</taxon>
    </lineage>
</organism>
<comment type="caution">
    <text evidence="2">The sequence shown here is derived from an EMBL/GenBank/DDBJ whole genome shotgun (WGS) entry which is preliminary data.</text>
</comment>
<keyword evidence="1" id="KW-0732">Signal</keyword>
<sequence length="217" mass="24425">MKALLIAISLLSSTACLAQYYPVGALTMWSEGYVVTLQNDTIQGQVRVGSLLNDSPVSVIVRTDDGNKVKLKGGDLQLIAQRLPDFAYSTGSIPREREMVIFERVPNPRRNEKPMLLERLTPFGGSVALYFDVAGWKKTTEYTFGNFTIETSRQDLSYIVLKNGREAQVAKRGEMEAVHERLFGDCPAFIRNYPSASRRNWNQFGEMVVAYNQLCSR</sequence>
<dbReference type="Proteomes" id="UP000436006">
    <property type="component" value="Unassembled WGS sequence"/>
</dbReference>
<reference evidence="2 3" key="1">
    <citation type="submission" date="2019-12" db="EMBL/GenBank/DDBJ databases">
        <title>Spirosoma sp. HMF4905 genome sequencing and assembly.</title>
        <authorList>
            <person name="Kang H."/>
            <person name="Cha I."/>
            <person name="Kim H."/>
            <person name="Joh K."/>
        </authorList>
    </citation>
    <scope>NUCLEOTIDE SEQUENCE [LARGE SCALE GENOMIC DNA]</scope>
    <source>
        <strain evidence="2 3">HMF4905</strain>
    </source>
</reference>
<name>A0A7K1SCX0_9BACT</name>
<evidence type="ECO:0000313" key="2">
    <source>
        <dbReference type="EMBL" id="MVM31396.1"/>
    </source>
</evidence>
<dbReference type="AlphaFoldDB" id="A0A7K1SCX0"/>
<keyword evidence="3" id="KW-1185">Reference proteome</keyword>
<protein>
    <recommendedName>
        <fullName evidence="4">DUF4369 domain-containing protein</fullName>
    </recommendedName>
</protein>
<dbReference type="PROSITE" id="PS51257">
    <property type="entry name" value="PROKAR_LIPOPROTEIN"/>
    <property type="match status" value="1"/>
</dbReference>
<dbReference type="EMBL" id="WPIN01000005">
    <property type="protein sequence ID" value="MVM31396.1"/>
    <property type="molecule type" value="Genomic_DNA"/>
</dbReference>
<feature type="signal peptide" evidence="1">
    <location>
        <begin position="1"/>
        <end position="18"/>
    </location>
</feature>
<evidence type="ECO:0008006" key="4">
    <source>
        <dbReference type="Google" id="ProtNLM"/>
    </source>
</evidence>
<evidence type="ECO:0000313" key="3">
    <source>
        <dbReference type="Proteomes" id="UP000436006"/>
    </source>
</evidence>
<accession>A0A7K1SCX0</accession>